<dbReference type="Pfam" id="PF08216">
    <property type="entry name" value="CTNNBL"/>
    <property type="match status" value="1"/>
</dbReference>
<evidence type="ECO:0000256" key="4">
    <source>
        <dbReference type="ARBA" id="ARBA00023054"/>
    </source>
</evidence>
<dbReference type="SMART" id="SM01156">
    <property type="entry name" value="DUF1716"/>
    <property type="match status" value="1"/>
</dbReference>
<comment type="subcellular location">
    <subcellularLocation>
        <location evidence="1">Nucleus</location>
    </subcellularLocation>
</comment>
<feature type="compositionally biased region" description="Basic and acidic residues" evidence="6">
    <location>
        <begin position="602"/>
        <end position="611"/>
    </location>
</feature>
<dbReference type="GO" id="GO:0010467">
    <property type="term" value="P:gene expression"/>
    <property type="evidence" value="ECO:0007669"/>
    <property type="project" value="UniProtKB-ARBA"/>
</dbReference>
<dbReference type="PANTHER" id="PTHR14978">
    <property type="entry name" value="BETA-CATENIN-LIKE PROTEIN 1 NUCLEAR ASSOCIATED PROTEIN"/>
    <property type="match status" value="1"/>
</dbReference>
<dbReference type="HOGENOM" id="CLU_017098_1_0_1"/>
<dbReference type="InParanoid" id="K3X709"/>
<dbReference type="PANTHER" id="PTHR14978:SF0">
    <property type="entry name" value="BETA-CATENIN-LIKE PROTEIN 1"/>
    <property type="match status" value="1"/>
</dbReference>
<organism evidence="8 9">
    <name type="scientific">Globisporangium ultimum (strain ATCC 200006 / CBS 805.95 / DAOM BR144)</name>
    <name type="common">Pythium ultimum</name>
    <dbReference type="NCBI Taxonomy" id="431595"/>
    <lineage>
        <taxon>Eukaryota</taxon>
        <taxon>Sar</taxon>
        <taxon>Stramenopiles</taxon>
        <taxon>Oomycota</taxon>
        <taxon>Peronosporomycetes</taxon>
        <taxon>Pythiales</taxon>
        <taxon>Pythiaceae</taxon>
        <taxon>Globisporangium</taxon>
    </lineage>
</organism>
<keyword evidence="3" id="KW-0677">Repeat</keyword>
<evidence type="ECO:0000256" key="6">
    <source>
        <dbReference type="SAM" id="MobiDB-lite"/>
    </source>
</evidence>
<dbReference type="InterPro" id="IPR039678">
    <property type="entry name" value="CTNNBL1"/>
</dbReference>
<accession>K3X709</accession>
<dbReference type="EMBL" id="GL376570">
    <property type="status" value="NOT_ANNOTATED_CDS"/>
    <property type="molecule type" value="Genomic_DNA"/>
</dbReference>
<dbReference type="FunCoup" id="K3X709">
    <property type="interactions" value="564"/>
</dbReference>
<dbReference type="STRING" id="431595.K3X709"/>
<reference evidence="9" key="1">
    <citation type="journal article" date="2010" name="Genome Biol.">
        <title>Genome sequence of the necrotrophic plant pathogen Pythium ultimum reveals original pathogenicity mechanisms and effector repertoire.</title>
        <authorList>
            <person name="Levesque C.A."/>
            <person name="Brouwer H."/>
            <person name="Cano L."/>
            <person name="Hamilton J.P."/>
            <person name="Holt C."/>
            <person name="Huitema E."/>
            <person name="Raffaele S."/>
            <person name="Robideau G.P."/>
            <person name="Thines M."/>
            <person name="Win J."/>
            <person name="Zerillo M.M."/>
            <person name="Beakes G.W."/>
            <person name="Boore J.L."/>
            <person name="Busam D."/>
            <person name="Dumas B."/>
            <person name="Ferriera S."/>
            <person name="Fuerstenberg S.I."/>
            <person name="Gachon C.M."/>
            <person name="Gaulin E."/>
            <person name="Govers F."/>
            <person name="Grenville-Briggs L."/>
            <person name="Horner N."/>
            <person name="Hostetler J."/>
            <person name="Jiang R.H."/>
            <person name="Johnson J."/>
            <person name="Krajaejun T."/>
            <person name="Lin H."/>
            <person name="Meijer H.J."/>
            <person name="Moore B."/>
            <person name="Morris P."/>
            <person name="Phuntmart V."/>
            <person name="Puiu D."/>
            <person name="Shetty J."/>
            <person name="Stajich J.E."/>
            <person name="Tripathy S."/>
            <person name="Wawra S."/>
            <person name="van West P."/>
            <person name="Whitty B.R."/>
            <person name="Coutinho P.M."/>
            <person name="Henrissat B."/>
            <person name="Martin F."/>
            <person name="Thomas P.D."/>
            <person name="Tyler B.M."/>
            <person name="De Vries R.P."/>
            <person name="Kamoun S."/>
            <person name="Yandell M."/>
            <person name="Tisserat N."/>
            <person name="Buell C.R."/>
        </authorList>
    </citation>
    <scope>NUCLEOTIDE SEQUENCE</scope>
    <source>
        <strain evidence="9">DAOM:BR144</strain>
    </source>
</reference>
<dbReference type="Proteomes" id="UP000019132">
    <property type="component" value="Unassembled WGS sequence"/>
</dbReference>
<dbReference type="FunFam" id="1.25.10.10:FF:001136">
    <property type="entry name" value="Beta-catenin-like protein 1"/>
    <property type="match status" value="1"/>
</dbReference>
<reference evidence="9" key="2">
    <citation type="submission" date="2010-04" db="EMBL/GenBank/DDBJ databases">
        <authorList>
            <person name="Buell R."/>
            <person name="Hamilton J."/>
            <person name="Hostetler J."/>
        </authorList>
    </citation>
    <scope>NUCLEOTIDE SEQUENCE [LARGE SCALE GENOMIC DNA]</scope>
    <source>
        <strain evidence="9">DAOM:BR144</strain>
    </source>
</reference>
<keyword evidence="4" id="KW-0175">Coiled coil</keyword>
<feature type="region of interest" description="Disordered" evidence="6">
    <location>
        <begin position="551"/>
        <end position="624"/>
    </location>
</feature>
<dbReference type="VEuPathDB" id="FungiDB:PYU1_G012981"/>
<evidence type="ECO:0000256" key="3">
    <source>
        <dbReference type="ARBA" id="ARBA00022737"/>
    </source>
</evidence>
<evidence type="ECO:0000256" key="2">
    <source>
        <dbReference type="ARBA" id="ARBA00022553"/>
    </source>
</evidence>
<dbReference type="GO" id="GO:0005681">
    <property type="term" value="C:spliceosomal complex"/>
    <property type="evidence" value="ECO:0007669"/>
    <property type="project" value="TreeGrafter"/>
</dbReference>
<evidence type="ECO:0000259" key="7">
    <source>
        <dbReference type="SMART" id="SM01156"/>
    </source>
</evidence>
<feature type="compositionally biased region" description="Basic and acidic residues" evidence="6">
    <location>
        <begin position="572"/>
        <end position="581"/>
    </location>
</feature>
<dbReference type="OMA" id="TDWREQE"/>
<keyword evidence="5" id="KW-0539">Nucleus</keyword>
<proteinExistence type="predicted"/>
<sequence>MDDHFERVLDAAGGGADKRARDGAAESQQQTKKRKHAASAAPLSKQELDLLLATATAQDMDQLDARALKSMATALDKLIKKNALLRSKYADMPEKFMDSEVALDDELTKWKQVAAAPALYPHVVELDVMPMLLGLFAHENIDIRLDVIALLAELTDVDDADASLEPTRVLVKALLDYNLLSLLVTNLYQLDVPDIEHKDEEAAGVYNSLQILENVADLEPSACEQVCKNTQILPFLMQQVRAKRPFGQNKLYASEILSILLQSGPQPRKTFMTREAEDDKDSKKVVKQVDLMDELLQAIAPYRKRNPATDEEEEFVENLVNSLCSVLLVPSAQTHFRHLEGLELVLRCMKDRTQFVFRGALRILDHAIMSNARNCERLVEVGGLKILFSVFMGKKTAKIKNKKVKGTEKAKEEENTMSIMASLCALLTPEAKYDVFDRFHAKFVENDMEKVDRLVDLFVKYHQRVAQSDGVEAEDDEDEEDEDERYLRRLDAGLFTLQRITHAMAHLCHFSKKTRAYVMVKFHERSIDMELLSQILEEQLEMLLSSTSTDDADLKAENDGNDGETKFATGGSEKEKEEAQRKLLMRLLETLRLDDMPPPSDSNDHPVKEQPNEEVENGEEKSEP</sequence>
<keyword evidence="2" id="KW-0597">Phosphoprotein</keyword>
<dbReference type="EnsemblProtists" id="PYU1_T013008">
    <property type="protein sequence ID" value="PYU1_T013008"/>
    <property type="gene ID" value="PYU1_G012981"/>
</dbReference>
<dbReference type="InterPro" id="IPR016024">
    <property type="entry name" value="ARM-type_fold"/>
</dbReference>
<dbReference type="InterPro" id="IPR011989">
    <property type="entry name" value="ARM-like"/>
</dbReference>
<dbReference type="eggNOG" id="KOG2734">
    <property type="taxonomic scope" value="Eukaryota"/>
</dbReference>
<dbReference type="SUPFAM" id="SSF48371">
    <property type="entry name" value="ARM repeat"/>
    <property type="match status" value="1"/>
</dbReference>
<evidence type="ECO:0000256" key="1">
    <source>
        <dbReference type="ARBA" id="ARBA00004123"/>
    </source>
</evidence>
<dbReference type="InterPro" id="IPR013180">
    <property type="entry name" value="CTNNBL1_N"/>
</dbReference>
<name>K3X709_GLOUD</name>
<keyword evidence="9" id="KW-1185">Reference proteome</keyword>
<dbReference type="Gene3D" id="1.25.10.10">
    <property type="entry name" value="Leucine-rich Repeat Variant"/>
    <property type="match status" value="1"/>
</dbReference>
<evidence type="ECO:0000256" key="5">
    <source>
        <dbReference type="ARBA" id="ARBA00023242"/>
    </source>
</evidence>
<feature type="domain" description="Beta-catenin-like protein 1 N-terminal" evidence="7">
    <location>
        <begin position="43"/>
        <end position="148"/>
    </location>
</feature>
<protein>
    <recommendedName>
        <fullName evidence="7">Beta-catenin-like protein 1 N-terminal domain-containing protein</fullName>
    </recommendedName>
</protein>
<reference evidence="8" key="3">
    <citation type="submission" date="2015-02" db="UniProtKB">
        <authorList>
            <consortium name="EnsemblProtists"/>
        </authorList>
    </citation>
    <scope>IDENTIFICATION</scope>
    <source>
        <strain evidence="8">DAOM BR144</strain>
    </source>
</reference>
<feature type="region of interest" description="Disordered" evidence="6">
    <location>
        <begin position="1"/>
        <end position="42"/>
    </location>
</feature>
<dbReference type="AlphaFoldDB" id="K3X709"/>
<evidence type="ECO:0000313" key="9">
    <source>
        <dbReference type="Proteomes" id="UP000019132"/>
    </source>
</evidence>
<evidence type="ECO:0000313" key="8">
    <source>
        <dbReference type="EnsemblProtists" id="PYU1_T013008"/>
    </source>
</evidence>